<feature type="transmembrane region" description="Helical" evidence="1">
    <location>
        <begin position="196"/>
        <end position="215"/>
    </location>
</feature>
<dbReference type="EMBL" id="BAUT01000040">
    <property type="protein sequence ID" value="GAE27131.1"/>
    <property type="molecule type" value="Genomic_DNA"/>
</dbReference>
<dbReference type="GO" id="GO:0051301">
    <property type="term" value="P:cell division"/>
    <property type="evidence" value="ECO:0007669"/>
    <property type="project" value="UniProtKB-KW"/>
</dbReference>
<evidence type="ECO:0000313" key="4">
    <source>
        <dbReference type="Proteomes" id="UP000018890"/>
    </source>
</evidence>
<feature type="transmembrane region" description="Helical" evidence="1">
    <location>
        <begin position="266"/>
        <end position="297"/>
    </location>
</feature>
<keyword evidence="4" id="KW-1185">Reference proteome</keyword>
<feature type="transmembrane region" description="Helical" evidence="1">
    <location>
        <begin position="93"/>
        <end position="112"/>
    </location>
</feature>
<dbReference type="InterPro" id="IPR036034">
    <property type="entry name" value="PDZ_sf"/>
</dbReference>
<dbReference type="Gene3D" id="2.30.42.10">
    <property type="match status" value="1"/>
</dbReference>
<keyword evidence="1" id="KW-1133">Transmembrane helix</keyword>
<dbReference type="Proteomes" id="UP000018890">
    <property type="component" value="Unassembled WGS sequence"/>
</dbReference>
<feature type="transmembrane region" description="Helical" evidence="1">
    <location>
        <begin position="26"/>
        <end position="49"/>
    </location>
</feature>
<feature type="transmembrane region" description="Helical" evidence="1">
    <location>
        <begin position="124"/>
        <end position="146"/>
    </location>
</feature>
<reference evidence="3" key="1">
    <citation type="journal article" date="2014" name="Genome Announc.">
        <title>Draft Genome Sequences of Three Alkaliphilic Bacillus Strains, Bacillus wakoensis JCM 9140T, Bacillus akibai JCM 9157T, and Bacillus hemicellulosilyticus JCM 9152T.</title>
        <authorList>
            <person name="Yuki M."/>
            <person name="Oshima K."/>
            <person name="Suda W."/>
            <person name="Oshida Y."/>
            <person name="Kitamura K."/>
            <person name="Iida T."/>
            <person name="Hattori M."/>
            <person name="Ohkuma M."/>
        </authorList>
    </citation>
    <scope>NUCLEOTIDE SEQUENCE [LARGE SCALE GENOMIC DNA]</scope>
    <source>
        <strain evidence="3">JCM 9140</strain>
    </source>
</reference>
<keyword evidence="3" id="KW-0132">Cell division</keyword>
<feature type="transmembrane region" description="Helical" evidence="1">
    <location>
        <begin position="69"/>
        <end position="87"/>
    </location>
</feature>
<protein>
    <submittedName>
        <fullName evidence="3">Cell division topological determinant MinJ</fullName>
    </submittedName>
</protein>
<feature type="transmembrane region" description="Helical" evidence="1">
    <location>
        <begin position="152"/>
        <end position="175"/>
    </location>
</feature>
<dbReference type="SMART" id="SM00228">
    <property type="entry name" value="PDZ"/>
    <property type="match status" value="1"/>
</dbReference>
<evidence type="ECO:0000259" key="2">
    <source>
        <dbReference type="SMART" id="SM00228"/>
    </source>
</evidence>
<proteinExistence type="predicted"/>
<feature type="domain" description="PDZ" evidence="2">
    <location>
        <begin position="312"/>
        <end position="378"/>
    </location>
</feature>
<keyword evidence="1" id="KW-0812">Transmembrane</keyword>
<evidence type="ECO:0000313" key="3">
    <source>
        <dbReference type="EMBL" id="GAE27131.1"/>
    </source>
</evidence>
<gene>
    <name evidence="3" type="ORF">JCM9140_3248</name>
</gene>
<organism evidence="3 4">
    <name type="scientific">Halalkalibacter wakoensis JCM 9140</name>
    <dbReference type="NCBI Taxonomy" id="1236970"/>
    <lineage>
        <taxon>Bacteria</taxon>
        <taxon>Bacillati</taxon>
        <taxon>Bacillota</taxon>
        <taxon>Bacilli</taxon>
        <taxon>Bacillales</taxon>
        <taxon>Bacillaceae</taxon>
        <taxon>Halalkalibacter</taxon>
    </lineage>
</organism>
<feature type="transmembrane region" description="Helical" evidence="1">
    <location>
        <begin position="227"/>
        <end position="246"/>
    </location>
</feature>
<comment type="caution">
    <text evidence="3">The sequence shown here is derived from an EMBL/GenBank/DDBJ whole genome shotgun (WGS) entry which is preliminary data.</text>
</comment>
<sequence length="412" mass="45220">MHKCDTLKGRIVEGDTSMLDDILRSIGIFLGYFLINPLLYIGLFAVYLFSGVRVKQERVSFHTRVYARIADITIPFASAILLGVYVSVLTITLGATITLPFVAVLAIIYILFAITAQVRLISPVYVLGATLLLYGLEPLLAGQALFTTLYNILGQIPIIVPALLLAIMMIAEGVLIRMNGSKYTSPRLARSKRGKWVGMHFAKRLWMVPIVLFIPEGVIPSLSFWPVFTIADMGLQPILVPFLIGFQQKVRGTLPETPIRSMGLRIVGLGILFALIAVGSYYVPVLAVVLGGLAIIAREWLYQSDKKRDAALPAYFSNQAKGCVVLGILPGSPVEKMNIAVGETIVKVNGKEVNNETSFYEALQLNSAFCKLDVLNHEGEVRFAQGALYDGEHHQLGVLLVKEDTNLQDSII</sequence>
<dbReference type="STRING" id="1236970.JCM9140_3248"/>
<name>W4Q4W5_9BACI</name>
<keyword evidence="3" id="KW-0131">Cell cycle</keyword>
<accession>W4Q4W5</accession>
<dbReference type="AlphaFoldDB" id="W4Q4W5"/>
<dbReference type="InterPro" id="IPR001478">
    <property type="entry name" value="PDZ"/>
</dbReference>
<evidence type="ECO:0000256" key="1">
    <source>
        <dbReference type="SAM" id="Phobius"/>
    </source>
</evidence>
<dbReference type="RefSeq" id="WP_235715364.1">
    <property type="nucleotide sequence ID" value="NZ_BAUT01000040.1"/>
</dbReference>
<dbReference type="SUPFAM" id="SSF50156">
    <property type="entry name" value="PDZ domain-like"/>
    <property type="match status" value="1"/>
</dbReference>
<keyword evidence="1" id="KW-0472">Membrane</keyword>